<dbReference type="AlphaFoldDB" id="A0A179FIA2"/>
<feature type="chain" id="PRO_5008101758" evidence="1">
    <location>
        <begin position="21"/>
        <end position="112"/>
    </location>
</feature>
<dbReference type="RefSeq" id="XP_018142669.1">
    <property type="nucleotide sequence ID" value="XM_018291819.1"/>
</dbReference>
<sequence>MKVTGLFTVLATALAVTATAIPDAAPDAVLEDRASVSFNRAEAAALRAQTQSTINQIRNIQRSYENRARGTIGDWKGSAKTSIQRDLSNFDAAIKKSNDALNHIVATLNRLL</sequence>
<keyword evidence="3" id="KW-1185">Reference proteome</keyword>
<dbReference type="Proteomes" id="UP000078397">
    <property type="component" value="Unassembled WGS sequence"/>
</dbReference>
<evidence type="ECO:0000313" key="2">
    <source>
        <dbReference type="EMBL" id="OAQ65355.1"/>
    </source>
</evidence>
<reference evidence="2 3" key="1">
    <citation type="journal article" date="2016" name="PLoS Pathog.">
        <title>Biosynthesis of antibiotic leucinostatins in bio-control fungus Purpureocillium lilacinum and their inhibition on phytophthora revealed by genome mining.</title>
        <authorList>
            <person name="Wang G."/>
            <person name="Liu Z."/>
            <person name="Lin R."/>
            <person name="Li E."/>
            <person name="Mao Z."/>
            <person name="Ling J."/>
            <person name="Yang Y."/>
            <person name="Yin W.B."/>
            <person name="Xie B."/>
        </authorList>
    </citation>
    <scope>NUCLEOTIDE SEQUENCE [LARGE SCALE GENOMIC DNA]</scope>
    <source>
        <strain evidence="2">170</strain>
    </source>
</reference>
<proteinExistence type="predicted"/>
<accession>A0A179FIA2</accession>
<gene>
    <name evidence="2" type="ORF">VFPPC_14048</name>
</gene>
<dbReference type="OrthoDB" id="4959640at2759"/>
<evidence type="ECO:0000256" key="1">
    <source>
        <dbReference type="SAM" id="SignalP"/>
    </source>
</evidence>
<protein>
    <submittedName>
        <fullName evidence="2">Uncharacterized protein</fullName>
    </submittedName>
</protein>
<keyword evidence="1" id="KW-0732">Signal</keyword>
<comment type="caution">
    <text evidence="2">The sequence shown here is derived from an EMBL/GenBank/DDBJ whole genome shotgun (WGS) entry which is preliminary data.</text>
</comment>
<feature type="signal peptide" evidence="1">
    <location>
        <begin position="1"/>
        <end position="20"/>
    </location>
</feature>
<evidence type="ECO:0000313" key="3">
    <source>
        <dbReference type="Proteomes" id="UP000078397"/>
    </source>
</evidence>
<organism evidence="2 3">
    <name type="scientific">Pochonia chlamydosporia 170</name>
    <dbReference type="NCBI Taxonomy" id="1380566"/>
    <lineage>
        <taxon>Eukaryota</taxon>
        <taxon>Fungi</taxon>
        <taxon>Dikarya</taxon>
        <taxon>Ascomycota</taxon>
        <taxon>Pezizomycotina</taxon>
        <taxon>Sordariomycetes</taxon>
        <taxon>Hypocreomycetidae</taxon>
        <taxon>Hypocreales</taxon>
        <taxon>Clavicipitaceae</taxon>
        <taxon>Pochonia</taxon>
    </lineage>
</organism>
<dbReference type="EMBL" id="LSBJ02000005">
    <property type="protein sequence ID" value="OAQ65355.1"/>
    <property type="molecule type" value="Genomic_DNA"/>
</dbReference>
<dbReference type="KEGG" id="pchm:VFPPC_14048"/>
<dbReference type="InterPro" id="IPR036689">
    <property type="entry name" value="ESAT-6-like_sf"/>
</dbReference>
<name>A0A179FIA2_METCM</name>
<dbReference type="GeneID" id="28855813"/>
<dbReference type="Gene3D" id="1.10.287.1060">
    <property type="entry name" value="ESAT-6-like"/>
    <property type="match status" value="1"/>
</dbReference>
<dbReference type="SUPFAM" id="SSF140453">
    <property type="entry name" value="EsxAB dimer-like"/>
    <property type="match status" value="1"/>
</dbReference>